<dbReference type="InterPro" id="IPR015947">
    <property type="entry name" value="PUA-like_sf"/>
</dbReference>
<proteinExistence type="predicted"/>
<feature type="compositionally biased region" description="Basic and acidic residues" evidence="5">
    <location>
        <begin position="107"/>
        <end position="123"/>
    </location>
</feature>
<dbReference type="OrthoDB" id="264917at2759"/>
<dbReference type="AlphaFoldDB" id="A0A061H9U6"/>
<feature type="compositionally biased region" description="Polar residues" evidence="5">
    <location>
        <begin position="609"/>
        <end position="621"/>
    </location>
</feature>
<keyword evidence="3" id="KW-0862">Zinc</keyword>
<feature type="compositionally biased region" description="Basic residues" evidence="5">
    <location>
        <begin position="348"/>
        <end position="357"/>
    </location>
</feature>
<accession>A0A061H9U6</accession>
<feature type="region of interest" description="Disordered" evidence="5">
    <location>
        <begin position="1"/>
        <end position="123"/>
    </location>
</feature>
<dbReference type="SMART" id="SM00184">
    <property type="entry name" value="RING"/>
    <property type="match status" value="2"/>
</dbReference>
<protein>
    <recommendedName>
        <fullName evidence="10">RING-type domain-containing protein</fullName>
    </recommendedName>
</protein>
<dbReference type="CDD" id="cd16514">
    <property type="entry name" value="RING-HC_LONFs_rpt2"/>
    <property type="match status" value="1"/>
</dbReference>
<dbReference type="GeneID" id="19316995"/>
<feature type="compositionally biased region" description="Basic residues" evidence="5">
    <location>
        <begin position="541"/>
        <end position="551"/>
    </location>
</feature>
<dbReference type="InterPro" id="IPR001841">
    <property type="entry name" value="Znf_RING"/>
</dbReference>
<evidence type="ECO:0008006" key="10">
    <source>
        <dbReference type="Google" id="ProtNLM"/>
    </source>
</evidence>
<dbReference type="InterPro" id="IPR003111">
    <property type="entry name" value="Lon_prtase_N"/>
</dbReference>
<dbReference type="InterPro" id="IPR027370">
    <property type="entry name" value="Znf-RING_euk"/>
</dbReference>
<dbReference type="InterPro" id="IPR013083">
    <property type="entry name" value="Znf_RING/FYVE/PHD"/>
</dbReference>
<dbReference type="PANTHER" id="PTHR23327:SF42">
    <property type="entry name" value="LON PEPTIDASE N-TERMINAL DOMAIN AND RING FINGER PROTEIN C14F5.10C"/>
    <property type="match status" value="1"/>
</dbReference>
<dbReference type="Proteomes" id="UP000053664">
    <property type="component" value="Unassembled WGS sequence"/>
</dbReference>
<organism evidence="8 9">
    <name type="scientific">Pseudozyma flocculosa PF-1</name>
    <dbReference type="NCBI Taxonomy" id="1277687"/>
    <lineage>
        <taxon>Eukaryota</taxon>
        <taxon>Fungi</taxon>
        <taxon>Dikarya</taxon>
        <taxon>Basidiomycota</taxon>
        <taxon>Ustilaginomycotina</taxon>
        <taxon>Ustilaginomycetes</taxon>
        <taxon>Ustilaginales</taxon>
        <taxon>Ustilaginaceae</taxon>
        <taxon>Pseudozyma</taxon>
    </lineage>
</organism>
<evidence type="ECO:0000256" key="4">
    <source>
        <dbReference type="PROSITE-ProRule" id="PRU00175"/>
    </source>
</evidence>
<evidence type="ECO:0000256" key="1">
    <source>
        <dbReference type="ARBA" id="ARBA00022723"/>
    </source>
</evidence>
<dbReference type="SUPFAM" id="SSF88697">
    <property type="entry name" value="PUA domain-like"/>
    <property type="match status" value="1"/>
</dbReference>
<feature type="region of interest" description="Disordered" evidence="5">
    <location>
        <begin position="430"/>
        <end position="592"/>
    </location>
</feature>
<feature type="domain" description="RING-type" evidence="6">
    <location>
        <begin position="672"/>
        <end position="710"/>
    </location>
</feature>
<dbReference type="PROSITE" id="PS51787">
    <property type="entry name" value="LON_N"/>
    <property type="match status" value="1"/>
</dbReference>
<dbReference type="Gene3D" id="1.20.58.1480">
    <property type="match status" value="1"/>
</dbReference>
<feature type="compositionally biased region" description="Acidic residues" evidence="5">
    <location>
        <begin position="449"/>
        <end position="497"/>
    </location>
</feature>
<dbReference type="SUPFAM" id="SSF57850">
    <property type="entry name" value="RING/U-box"/>
    <property type="match status" value="2"/>
</dbReference>
<evidence type="ECO:0000313" key="9">
    <source>
        <dbReference type="Proteomes" id="UP000053664"/>
    </source>
</evidence>
<name>A0A061H9U6_9BASI</name>
<evidence type="ECO:0000259" key="6">
    <source>
        <dbReference type="PROSITE" id="PS50089"/>
    </source>
</evidence>
<dbReference type="PROSITE" id="PS50089">
    <property type="entry name" value="ZF_RING_2"/>
    <property type="match status" value="1"/>
</dbReference>
<feature type="region of interest" description="Disordered" evidence="5">
    <location>
        <begin position="952"/>
        <end position="1061"/>
    </location>
</feature>
<dbReference type="SMART" id="SM00464">
    <property type="entry name" value="LON"/>
    <property type="match status" value="1"/>
</dbReference>
<feature type="domain" description="Lon N-terminal" evidence="7">
    <location>
        <begin position="825"/>
        <end position="1153"/>
    </location>
</feature>
<dbReference type="PANTHER" id="PTHR23327">
    <property type="entry name" value="RING FINGER PROTEIN 127"/>
    <property type="match status" value="1"/>
</dbReference>
<keyword evidence="2 4" id="KW-0863">Zinc-finger</keyword>
<dbReference type="eggNOG" id="KOG4159">
    <property type="taxonomic scope" value="Eukaryota"/>
</dbReference>
<evidence type="ECO:0000256" key="2">
    <source>
        <dbReference type="ARBA" id="ARBA00022771"/>
    </source>
</evidence>
<dbReference type="HOGENOM" id="CLU_283004_0_0_1"/>
<dbReference type="InterPro" id="IPR046336">
    <property type="entry name" value="Lon_prtase_N_sf"/>
</dbReference>
<keyword evidence="1" id="KW-0479">Metal-binding</keyword>
<feature type="compositionally biased region" description="Basic and acidic residues" evidence="5">
    <location>
        <begin position="626"/>
        <end position="635"/>
    </location>
</feature>
<reference evidence="8 9" key="1">
    <citation type="journal article" date="2013" name="Plant Cell">
        <title>The transition from a phytopathogenic smut ancestor to an anamorphic biocontrol agent deciphered by comparative whole-genome analysis.</title>
        <authorList>
            <person name="Lefebvre F."/>
            <person name="Joly D.L."/>
            <person name="Labbe C."/>
            <person name="Teichmann B."/>
            <person name="Linning R."/>
            <person name="Belzile F."/>
            <person name="Bakkeren G."/>
            <person name="Belanger R.R."/>
        </authorList>
    </citation>
    <scope>NUCLEOTIDE SEQUENCE [LARGE SCALE GENOMIC DNA]</scope>
    <source>
        <strain evidence="8 9">PF-1</strain>
    </source>
</reference>
<dbReference type="Gene3D" id="3.30.40.10">
    <property type="entry name" value="Zinc/RING finger domain, C3HC4 (zinc finger)"/>
    <property type="match status" value="2"/>
</dbReference>
<evidence type="ECO:0000259" key="7">
    <source>
        <dbReference type="PROSITE" id="PS51787"/>
    </source>
</evidence>
<feature type="region of interest" description="Disordered" evidence="5">
    <location>
        <begin position="607"/>
        <end position="635"/>
    </location>
</feature>
<dbReference type="Pfam" id="PF02190">
    <property type="entry name" value="LON_substr_bdg"/>
    <property type="match status" value="1"/>
</dbReference>
<sequence length="1165" mass="125308">MTGSSGSAEAGPSRTASMAPPVAPPHATGALEENGRKSPGMATAERQEDHLARPPTADAQSFGLPSASTSHVMDDRSAGKRPSTVRSPSPQPDQRHAGFGAQHRDRRASSSKEKLPSALDRRRARDMASALLRLTRCAECEGPLNDPITLPCGHTACLQCIRNRCQPGFSSTRGNDEEPTLPCATHIPPRLPLSPMTVSCPVNGCPRSAIGRGMGKWSGHRPRYGLVPAYQERLPTDSEDVGPGSPPLDGFVIGVADHPHRLTVVGPQCRTKSHLFAVPPVGVETTASGSSAASTSASLLPSLSTSNLLRTDVSLSKAIAILKRYVAAPVPRASRSRRSPPRSPLRPRAGRAGRRRYGSGLGRGVVFERRALAAARGRGLTIPGPSGSGSRGTTGLLPAGRAFQRRSNDQGRGGAMRRTQLLRSAMSVLGTNESELESGTVGGVRAVPESEEDEADEEADDLYGDDGGAYDDDELSDYDSAYDDDGDGDEFEDEDDDGGYHARFRSGLEDEGEEDPGMLWPDGVGGAYARPLASGGSLSARAHRKRRRARTSLRAGDHRGSPESQLDALRHGPVRRLFDDADGPRGDSGWSTEESALTDAITGKFADQATASASRADSRPTSPGPESHRGQGRELADKQRSLALSTKTGPNGEPLVQTVATLHAELLEVLECQLCYLLLYQPLTTPCGHTFCRSCFARSLDHGNRCPLCRADMPNVAFFSEHPCNFALLKMLTADTATLTDSEDSAADATSPFDEDDKRLELHAPTSSSSAAAKFGGLAAPATTAPLRAPSSPLSEGENNPHHLGFKQLYENRKSAIEQEEREARLSTPLFICTLAFPQMPTILHIFEPRYRLMIRRCLESGNPRFGMVLPSRDNGGLGEYGTMLEIKSVQMLTDGRSMLETVGSYRFKVLEKGTLDGYTVGRIERVEDIPLEEEAELERQAMVRRRALEHCADANRTSRPPSRGATEAQATAPSAGASVEEQPLAQSPAAGSQRPPSSQGRDGAGDGEDASMSLFRREGSEAVQATTETAAMHRAPSSAGGRREGSEYGFTDDSSDGGMPPFLPIPQEPTTAELVEICRSFIATLRSGSAPWLLTRLHNAYGPMPEAHEVERLGYWMALVMPIDEHEKAKLLPITSRRLRLCMVVDWIEQLRQSWWFSNGCTVS</sequence>
<gene>
    <name evidence="8" type="ORF">PFL1_02882</name>
</gene>
<dbReference type="KEGG" id="pfp:PFL1_02882"/>
<feature type="compositionally biased region" description="Basic and acidic residues" evidence="5">
    <location>
        <begin position="576"/>
        <end position="585"/>
    </location>
</feature>
<dbReference type="EMBL" id="KE361630">
    <property type="protein sequence ID" value="EPQ29662.1"/>
    <property type="molecule type" value="Genomic_DNA"/>
</dbReference>
<evidence type="ECO:0000313" key="8">
    <source>
        <dbReference type="EMBL" id="EPQ29662.1"/>
    </source>
</evidence>
<dbReference type="GO" id="GO:0008270">
    <property type="term" value="F:zinc ion binding"/>
    <property type="evidence" value="ECO:0007669"/>
    <property type="project" value="UniProtKB-KW"/>
</dbReference>
<evidence type="ECO:0000256" key="5">
    <source>
        <dbReference type="SAM" id="MobiDB-lite"/>
    </source>
</evidence>
<dbReference type="RefSeq" id="XP_007878586.1">
    <property type="nucleotide sequence ID" value="XM_007880395.1"/>
</dbReference>
<dbReference type="Pfam" id="PF13923">
    <property type="entry name" value="zf-C3HC4_2"/>
    <property type="match status" value="1"/>
</dbReference>
<dbReference type="Gene3D" id="2.30.130.40">
    <property type="entry name" value="LON domain-like"/>
    <property type="match status" value="1"/>
</dbReference>
<evidence type="ECO:0000256" key="3">
    <source>
        <dbReference type="ARBA" id="ARBA00022833"/>
    </source>
</evidence>
<feature type="region of interest" description="Disordered" evidence="5">
    <location>
        <begin position="378"/>
        <end position="415"/>
    </location>
</feature>
<feature type="region of interest" description="Disordered" evidence="5">
    <location>
        <begin position="330"/>
        <end position="360"/>
    </location>
</feature>
<dbReference type="GO" id="GO:0061630">
    <property type="term" value="F:ubiquitin protein ligase activity"/>
    <property type="evidence" value="ECO:0007669"/>
    <property type="project" value="TreeGrafter"/>
</dbReference>
<dbReference type="Pfam" id="PF13445">
    <property type="entry name" value="zf-RING_UBOX"/>
    <property type="match status" value="1"/>
</dbReference>